<dbReference type="InterPro" id="IPR012337">
    <property type="entry name" value="RNaseH-like_sf"/>
</dbReference>
<reference evidence="1" key="1">
    <citation type="submission" date="2021-03" db="EMBL/GenBank/DDBJ databases">
        <title>Draft genome sequence of rust myrtle Austropuccinia psidii MF-1, a brazilian biotype.</title>
        <authorList>
            <person name="Quecine M.C."/>
            <person name="Pachon D.M.R."/>
            <person name="Bonatelli M.L."/>
            <person name="Correr F.H."/>
            <person name="Franceschini L.M."/>
            <person name="Leite T.F."/>
            <person name="Margarido G.R.A."/>
            <person name="Almeida C.A."/>
            <person name="Ferrarezi J.A."/>
            <person name="Labate C.A."/>
        </authorList>
    </citation>
    <scope>NUCLEOTIDE SEQUENCE</scope>
    <source>
        <strain evidence="1">MF-1</strain>
    </source>
</reference>
<dbReference type="Proteomes" id="UP000765509">
    <property type="component" value="Unassembled WGS sequence"/>
</dbReference>
<accession>A0A9Q3BIC7</accession>
<dbReference type="InterPro" id="IPR050951">
    <property type="entry name" value="Retrovirus_Pol_polyprotein"/>
</dbReference>
<comment type="caution">
    <text evidence="1">The sequence shown here is derived from an EMBL/GenBank/DDBJ whole genome shotgun (WGS) entry which is preliminary data.</text>
</comment>
<keyword evidence="2" id="KW-1185">Reference proteome</keyword>
<dbReference type="SUPFAM" id="SSF53098">
    <property type="entry name" value="Ribonuclease H-like"/>
    <property type="match status" value="1"/>
</dbReference>
<evidence type="ECO:0008006" key="3">
    <source>
        <dbReference type="Google" id="ProtNLM"/>
    </source>
</evidence>
<protein>
    <recommendedName>
        <fullName evidence="3">Integrase catalytic domain-containing protein</fullName>
    </recommendedName>
</protein>
<evidence type="ECO:0000313" key="1">
    <source>
        <dbReference type="EMBL" id="MBW0465456.1"/>
    </source>
</evidence>
<organism evidence="1 2">
    <name type="scientific">Austropuccinia psidii MF-1</name>
    <dbReference type="NCBI Taxonomy" id="1389203"/>
    <lineage>
        <taxon>Eukaryota</taxon>
        <taxon>Fungi</taxon>
        <taxon>Dikarya</taxon>
        <taxon>Basidiomycota</taxon>
        <taxon>Pucciniomycotina</taxon>
        <taxon>Pucciniomycetes</taxon>
        <taxon>Pucciniales</taxon>
        <taxon>Sphaerophragmiaceae</taxon>
        <taxon>Austropuccinia</taxon>
    </lineage>
</organism>
<name>A0A9Q3BIC7_9BASI</name>
<sequence length="176" mass="20225">MESYWKKNFRFFEWAPESGTPDSGETEPEGTETPILGVIVLVPGGKGTFNAYLVIVNRYRKSVRCLPCHKEETAMDTALFFWNNTISTCGVPKISDGDPKFTSEFWTNHYDMQGTKVAFSTAYHPQKDSLAQRMIQTMEDILRRFCSYGMEYNDHEGYTHDWVTLLPAFQLAYNTS</sequence>
<dbReference type="InterPro" id="IPR036397">
    <property type="entry name" value="RNaseH_sf"/>
</dbReference>
<dbReference type="AlphaFoldDB" id="A0A9Q3BIC7"/>
<dbReference type="PANTHER" id="PTHR37984">
    <property type="entry name" value="PROTEIN CBG26694"/>
    <property type="match status" value="1"/>
</dbReference>
<dbReference type="Gene3D" id="3.30.420.10">
    <property type="entry name" value="Ribonuclease H-like superfamily/Ribonuclease H"/>
    <property type="match status" value="1"/>
</dbReference>
<dbReference type="GO" id="GO:0003676">
    <property type="term" value="F:nucleic acid binding"/>
    <property type="evidence" value="ECO:0007669"/>
    <property type="project" value="InterPro"/>
</dbReference>
<dbReference type="EMBL" id="AVOT02001046">
    <property type="protein sequence ID" value="MBW0465456.1"/>
    <property type="molecule type" value="Genomic_DNA"/>
</dbReference>
<proteinExistence type="predicted"/>
<dbReference type="PANTHER" id="PTHR37984:SF5">
    <property type="entry name" value="PROTEIN NYNRIN-LIKE"/>
    <property type="match status" value="1"/>
</dbReference>
<evidence type="ECO:0000313" key="2">
    <source>
        <dbReference type="Proteomes" id="UP000765509"/>
    </source>
</evidence>
<gene>
    <name evidence="1" type="ORF">O181_005171</name>
</gene>